<reference evidence="2 3" key="1">
    <citation type="submission" date="2011-01" db="EMBL/GenBank/DDBJ databases">
        <authorList>
            <person name="Muzny D."/>
            <person name="Qin X."/>
            <person name="Buhay C."/>
            <person name="Dugan-Rocha S."/>
            <person name="Ding Y."/>
            <person name="Chen G."/>
            <person name="Hawes A."/>
            <person name="Holder M."/>
            <person name="Jhangiani S."/>
            <person name="Johnson A."/>
            <person name="Khan Z."/>
            <person name="Li Z."/>
            <person name="Liu W."/>
            <person name="Liu X."/>
            <person name="Perez L."/>
            <person name="Shen H."/>
            <person name="Wang Q."/>
            <person name="Watt J."/>
            <person name="Xi L."/>
            <person name="Xin Y."/>
            <person name="Zhou J."/>
            <person name="Deng J."/>
            <person name="Jiang H."/>
            <person name="Liu Y."/>
            <person name="Qu J."/>
            <person name="Song X.-Z."/>
            <person name="Zhang L."/>
            <person name="Villasana D."/>
            <person name="Johnson A."/>
            <person name="Liu J."/>
            <person name="Liyanage D."/>
            <person name="Lorensuhewa L."/>
            <person name="Robinson T."/>
            <person name="Song A."/>
            <person name="Song B.-B."/>
            <person name="Dinh H."/>
            <person name="Thornton R."/>
            <person name="Coyle M."/>
            <person name="Francisco L."/>
            <person name="Jackson L."/>
            <person name="Javaid M."/>
            <person name="Korchina V."/>
            <person name="Kovar C."/>
            <person name="Mata R."/>
            <person name="Mathew T."/>
            <person name="Ngo R."/>
            <person name="Nguyen L."/>
            <person name="Nguyen N."/>
            <person name="Okwuonu G."/>
            <person name="Ongeri F."/>
            <person name="Pham C."/>
            <person name="Simmons D."/>
            <person name="Wilczek-Boney K."/>
            <person name="Hale W."/>
            <person name="Jakkamsetti A."/>
            <person name="Pham P."/>
            <person name="Ruth R."/>
            <person name="San Lucas F."/>
            <person name="Warren J."/>
            <person name="Zhang J."/>
            <person name="Zhao Z."/>
            <person name="Zhou C."/>
            <person name="Zhu D."/>
            <person name="Lee S."/>
            <person name="Bess C."/>
            <person name="Blankenburg K."/>
            <person name="Forbes L."/>
            <person name="Fu Q."/>
            <person name="Gubbala S."/>
            <person name="Hirani K."/>
            <person name="Jayaseelan J.C."/>
            <person name="Lara F."/>
            <person name="Munidasa M."/>
            <person name="Palculict T."/>
            <person name="Patil S."/>
            <person name="Pu L.-L."/>
            <person name="Saada N."/>
            <person name="Tang L."/>
            <person name="Weissenberger G."/>
            <person name="Zhu Y."/>
            <person name="Hemphill L."/>
            <person name="Shang Y."/>
            <person name="Youmans B."/>
            <person name="Ayvaz T."/>
            <person name="Ross M."/>
            <person name="Santibanez J."/>
            <person name="Aqrawi P."/>
            <person name="Gross S."/>
            <person name="Joshi V."/>
            <person name="Fowler G."/>
            <person name="Nazareth L."/>
            <person name="Reid J."/>
            <person name="Worley K."/>
            <person name="Petrosino J."/>
            <person name="Highlander S."/>
            <person name="Gibbs R."/>
        </authorList>
    </citation>
    <scope>NUCLEOTIDE SEQUENCE [LARGE SCALE GENOMIC DNA]</scope>
    <source>
        <strain evidence="2 3">MM4-1A</strain>
    </source>
</reference>
<evidence type="ECO:0000313" key="2">
    <source>
        <dbReference type="EMBL" id="EGC16019.1"/>
    </source>
</evidence>
<dbReference type="AlphaFoldDB" id="A0A828RJ12"/>
<dbReference type="InterPro" id="IPR008841">
    <property type="entry name" value="Siphovirus-type_tail_N"/>
</dbReference>
<organism evidence="2 3">
    <name type="scientific">Limosilactobacillus reuteri MM4-1A</name>
    <dbReference type="NCBI Taxonomy" id="548485"/>
    <lineage>
        <taxon>Bacteria</taxon>
        <taxon>Bacillati</taxon>
        <taxon>Bacillota</taxon>
        <taxon>Bacilli</taxon>
        <taxon>Lactobacillales</taxon>
        <taxon>Lactobacillaceae</taxon>
        <taxon>Limosilactobacillus</taxon>
    </lineage>
</organism>
<proteinExistence type="predicted"/>
<dbReference type="Gene3D" id="2.40.30.200">
    <property type="match status" value="1"/>
</dbReference>
<dbReference type="Pfam" id="PF05709">
    <property type="entry name" value="Sipho_tail"/>
    <property type="match status" value="1"/>
</dbReference>
<sequence>MSEPEIYVKVGNQPEIKLTDKITGLSYLGMDDSGSSPQVVNNYQQLAAVDGQQFISEAYDKRTMNEKFSLNFMDYEDLQLAKHKLYNLLFGSRQLIRIRHSINMAKVYFAYPMTADVAPISPGANVATFTIPFENPSGYWFSIFRSDTVKDFNGDGTGYGMNYLGNNPGDYHFNSMNFTVYNPSDVAIDPYYQHHDMKVLIRFSGSKCKITNTTNNSSLEITKSQSGVITYDGVNCYVDNNNINNDTDFGTITLERGNNNFQITECSSVDITFSFPFIYLY</sequence>
<evidence type="ECO:0000259" key="1">
    <source>
        <dbReference type="Pfam" id="PF05709"/>
    </source>
</evidence>
<accession>A0A828RJ12</accession>
<dbReference type="EMBL" id="ACGX02000002">
    <property type="protein sequence ID" value="EGC16019.1"/>
    <property type="molecule type" value="Genomic_DNA"/>
</dbReference>
<comment type="caution">
    <text evidence="2">The sequence shown here is derived from an EMBL/GenBank/DDBJ whole genome shotgun (WGS) entry which is preliminary data.</text>
</comment>
<gene>
    <name evidence="2" type="ORF">HMPREF0536_10047</name>
</gene>
<feature type="domain" description="Siphovirus-type tail component RIFT-related" evidence="1">
    <location>
        <begin position="13"/>
        <end position="134"/>
    </location>
</feature>
<name>A0A828RJ12_LIMRT</name>
<dbReference type="RefSeq" id="WP_003666938.1">
    <property type="nucleotide sequence ID" value="NZ_ACGX02000002.1"/>
</dbReference>
<evidence type="ECO:0000313" key="3">
    <source>
        <dbReference type="Proteomes" id="UP000004335"/>
    </source>
</evidence>
<dbReference type="Proteomes" id="UP000004335">
    <property type="component" value="Unassembled WGS sequence"/>
</dbReference>
<protein>
    <submittedName>
        <fullName evidence="2">Putative phage tail component domain protein</fullName>
    </submittedName>
</protein>